<protein>
    <recommendedName>
        <fullName evidence="1">Zinc knuckle CX2CX4HX4C domain-containing protein</fullName>
    </recommendedName>
</protein>
<organism evidence="2 3">
    <name type="scientific">Handroanthus impetiginosus</name>
    <dbReference type="NCBI Taxonomy" id="429701"/>
    <lineage>
        <taxon>Eukaryota</taxon>
        <taxon>Viridiplantae</taxon>
        <taxon>Streptophyta</taxon>
        <taxon>Embryophyta</taxon>
        <taxon>Tracheophyta</taxon>
        <taxon>Spermatophyta</taxon>
        <taxon>Magnoliopsida</taxon>
        <taxon>eudicotyledons</taxon>
        <taxon>Gunneridae</taxon>
        <taxon>Pentapetalae</taxon>
        <taxon>asterids</taxon>
        <taxon>lamiids</taxon>
        <taxon>Lamiales</taxon>
        <taxon>Bignoniaceae</taxon>
        <taxon>Crescentiina</taxon>
        <taxon>Tabebuia alliance</taxon>
        <taxon>Handroanthus</taxon>
    </lineage>
</organism>
<dbReference type="Proteomes" id="UP000231279">
    <property type="component" value="Unassembled WGS sequence"/>
</dbReference>
<sequence>MATDTSIMDIIEHTSNLKCSDNKANCDIAHTNKFTIITKVITNKAFNGRALKATLTRAWGLGSNITINYLGQNMLAFVWSTPILIQAINIPIMFINETIARSIADSIGSFIKVDLPSEGHRWKKAFHFRVSMNIHKPLVDHIILKIKGRTDLLVEIHFERLGDFCFSCSRLGHKFDGCPKVSLDCDGKAIQRFGECLHSEKSSVLNPLFKKSPKVVTDNY</sequence>
<comment type="caution">
    <text evidence="2">The sequence shown here is derived from an EMBL/GenBank/DDBJ whole genome shotgun (WGS) entry which is preliminary data.</text>
</comment>
<dbReference type="InterPro" id="IPR040256">
    <property type="entry name" value="At4g02000-like"/>
</dbReference>
<dbReference type="InterPro" id="IPR025836">
    <property type="entry name" value="Zn_knuckle_CX2CX4HX4C"/>
</dbReference>
<reference evidence="3" key="1">
    <citation type="journal article" date="2018" name="Gigascience">
        <title>Genome assembly of the Pink Ipe (Handroanthus impetiginosus, Bignoniaceae), a highly valued, ecologically keystone Neotropical timber forest tree.</title>
        <authorList>
            <person name="Silva-Junior O.B."/>
            <person name="Grattapaglia D."/>
            <person name="Novaes E."/>
            <person name="Collevatti R.G."/>
        </authorList>
    </citation>
    <scope>NUCLEOTIDE SEQUENCE [LARGE SCALE GENOMIC DNA]</scope>
    <source>
        <strain evidence="3">cv. UFG-1</strain>
    </source>
</reference>
<gene>
    <name evidence="2" type="ORF">CDL12_21285</name>
</gene>
<accession>A0A2G9GLS7</accession>
<feature type="domain" description="Zinc knuckle CX2CX4HX4C" evidence="1">
    <location>
        <begin position="133"/>
        <end position="180"/>
    </location>
</feature>
<keyword evidence="3" id="KW-1185">Reference proteome</keyword>
<dbReference type="PANTHER" id="PTHR31286">
    <property type="entry name" value="GLYCINE-RICH CELL WALL STRUCTURAL PROTEIN 1.8-LIKE"/>
    <property type="match status" value="1"/>
</dbReference>
<dbReference type="AlphaFoldDB" id="A0A2G9GLS7"/>
<evidence type="ECO:0000259" key="1">
    <source>
        <dbReference type="Pfam" id="PF14392"/>
    </source>
</evidence>
<evidence type="ECO:0000313" key="2">
    <source>
        <dbReference type="EMBL" id="PIN06165.1"/>
    </source>
</evidence>
<dbReference type="Pfam" id="PF14392">
    <property type="entry name" value="zf-CCHC_4"/>
    <property type="match status" value="1"/>
</dbReference>
<proteinExistence type="predicted"/>
<dbReference type="OrthoDB" id="1695837at2759"/>
<evidence type="ECO:0000313" key="3">
    <source>
        <dbReference type="Proteomes" id="UP000231279"/>
    </source>
</evidence>
<name>A0A2G9GLS7_9LAMI</name>
<dbReference type="EMBL" id="NKXS01004509">
    <property type="protein sequence ID" value="PIN06165.1"/>
    <property type="molecule type" value="Genomic_DNA"/>
</dbReference>
<dbReference type="PANTHER" id="PTHR31286:SF167">
    <property type="entry name" value="OS09G0268800 PROTEIN"/>
    <property type="match status" value="1"/>
</dbReference>